<proteinExistence type="predicted"/>
<sequence length="98" mass="11458">MKLKPKSQKKAITDDRMATLQLTSFRFPLPIPRCGRDKSSLILERRVTPAESIHLTKWTDLDFYFIFTFSRFLGRENFSILRNTLPSHLLRQMSVPCG</sequence>
<organism evidence="1 2">
    <name type="scientific">Caerostris extrusa</name>
    <name type="common">Bark spider</name>
    <name type="synonym">Caerostris bankana</name>
    <dbReference type="NCBI Taxonomy" id="172846"/>
    <lineage>
        <taxon>Eukaryota</taxon>
        <taxon>Metazoa</taxon>
        <taxon>Ecdysozoa</taxon>
        <taxon>Arthropoda</taxon>
        <taxon>Chelicerata</taxon>
        <taxon>Arachnida</taxon>
        <taxon>Araneae</taxon>
        <taxon>Araneomorphae</taxon>
        <taxon>Entelegynae</taxon>
        <taxon>Araneoidea</taxon>
        <taxon>Araneidae</taxon>
        <taxon>Caerostris</taxon>
    </lineage>
</organism>
<accession>A0AAV4NBG0</accession>
<comment type="caution">
    <text evidence="1">The sequence shown here is derived from an EMBL/GenBank/DDBJ whole genome shotgun (WGS) entry which is preliminary data.</text>
</comment>
<dbReference type="EMBL" id="BPLR01020732">
    <property type="protein sequence ID" value="GIX81988.1"/>
    <property type="molecule type" value="Genomic_DNA"/>
</dbReference>
<name>A0AAV4NBG0_CAEEX</name>
<evidence type="ECO:0000313" key="1">
    <source>
        <dbReference type="EMBL" id="GIX81988.1"/>
    </source>
</evidence>
<keyword evidence="2" id="KW-1185">Reference proteome</keyword>
<dbReference type="Proteomes" id="UP001054945">
    <property type="component" value="Unassembled WGS sequence"/>
</dbReference>
<gene>
    <name evidence="1" type="ORF">CEXT_211201</name>
</gene>
<evidence type="ECO:0000313" key="2">
    <source>
        <dbReference type="Proteomes" id="UP001054945"/>
    </source>
</evidence>
<reference evidence="1 2" key="1">
    <citation type="submission" date="2021-06" db="EMBL/GenBank/DDBJ databases">
        <title>Caerostris extrusa draft genome.</title>
        <authorList>
            <person name="Kono N."/>
            <person name="Arakawa K."/>
        </authorList>
    </citation>
    <scope>NUCLEOTIDE SEQUENCE [LARGE SCALE GENOMIC DNA]</scope>
</reference>
<dbReference type="AlphaFoldDB" id="A0AAV4NBG0"/>
<protein>
    <submittedName>
        <fullName evidence="1">Uncharacterized protein</fullName>
    </submittedName>
</protein>